<evidence type="ECO:0000313" key="1">
    <source>
        <dbReference type="EMBL" id="PYH65405.1"/>
    </source>
</evidence>
<accession>A0A319B001</accession>
<dbReference type="RefSeq" id="XP_025559199.1">
    <property type="nucleotide sequence ID" value="XM_025711694.1"/>
</dbReference>
<dbReference type="GeneID" id="37216286"/>
<sequence>MAPCPVVGHAEWPSGMTMTSCRKRRICGDGVSDVLANQQHQLTGMVQSVIQRARLFASAMPIRPVGAVRVNPFSRRKPDGPTGRFYDRGTNGEAAVGCMHLALWAELDHWAARATSRTIDTDAMQQRHNVDGEGGGIETLAVYPGRRESHGPAPLMPDPARREDSRPMRRLISPQESELPKTAKAGGCDCLFLIGSIGMVAYKRQKERGNDDPGFSTPRPKMTKMTICPFDRMMHHPVSVSFPSVTTAVGAPSPSHPVPFNPSNPCHRGFALLLPPCKDKRSGAAIYRLALDNFGIIVGKVLWWRREKVGCGIEGGLDERVLEPSPGKEAQNLFSLSPSFQKAWGVGRLFRY</sequence>
<dbReference type="AlphaFoldDB" id="A0A319B001"/>
<dbReference type="Proteomes" id="UP000248405">
    <property type="component" value="Unassembled WGS sequence"/>
</dbReference>
<gene>
    <name evidence="1" type="ORF">BO88DRAFT_471143</name>
</gene>
<protein>
    <submittedName>
        <fullName evidence="1">Uncharacterized protein</fullName>
    </submittedName>
</protein>
<evidence type="ECO:0000313" key="2">
    <source>
        <dbReference type="Proteomes" id="UP000248405"/>
    </source>
</evidence>
<dbReference type="OrthoDB" id="10296070at2759"/>
<organism evidence="1 2">
    <name type="scientific">Aspergillus vadensis (strain CBS 113365 / IMI 142717 / IBT 24658)</name>
    <dbReference type="NCBI Taxonomy" id="1448311"/>
    <lineage>
        <taxon>Eukaryota</taxon>
        <taxon>Fungi</taxon>
        <taxon>Dikarya</taxon>
        <taxon>Ascomycota</taxon>
        <taxon>Pezizomycotina</taxon>
        <taxon>Eurotiomycetes</taxon>
        <taxon>Eurotiomycetidae</taxon>
        <taxon>Eurotiales</taxon>
        <taxon>Aspergillaceae</taxon>
        <taxon>Aspergillus</taxon>
        <taxon>Aspergillus subgen. Circumdati</taxon>
    </lineage>
</organism>
<dbReference type="EMBL" id="KZ821638">
    <property type="protein sequence ID" value="PYH65405.1"/>
    <property type="molecule type" value="Genomic_DNA"/>
</dbReference>
<reference evidence="1" key="1">
    <citation type="submission" date="2016-12" db="EMBL/GenBank/DDBJ databases">
        <title>The genomes of Aspergillus section Nigri reveals drivers in fungal speciation.</title>
        <authorList>
            <consortium name="DOE Joint Genome Institute"/>
            <person name="Vesth T.C."/>
            <person name="Nybo J."/>
            <person name="Theobald S."/>
            <person name="Brandl J."/>
            <person name="Frisvad J.C."/>
            <person name="Nielsen K.F."/>
            <person name="Lyhne E.K."/>
            <person name="Kogle M.E."/>
            <person name="Kuo A."/>
            <person name="Riley R."/>
            <person name="Clum A."/>
            <person name="Nolan M."/>
            <person name="Lipzen A."/>
            <person name="Salamov A."/>
            <person name="Henrissat B."/>
            <person name="Wiebenga A."/>
            <person name="De Vries R.P."/>
            <person name="Grigoriev I.V."/>
            <person name="Mortensen U.H."/>
            <person name="Andersen M.R."/>
            <person name="Baker S.E."/>
        </authorList>
    </citation>
    <scope>NUCLEOTIDE SEQUENCE [LARGE SCALE GENOMIC DNA]</scope>
    <source>
        <strain evidence="1">CBS 113365</strain>
    </source>
</reference>
<proteinExistence type="predicted"/>
<name>A0A319B001_ASPVC</name>
<keyword evidence="2" id="KW-1185">Reference proteome</keyword>